<protein>
    <recommendedName>
        <fullName evidence="5">D-3-phosphoglycerate dehydrogenase</fullName>
        <ecNumber evidence="5">1.1.1.95</ecNumber>
    </recommendedName>
</protein>
<dbReference type="InterPro" id="IPR015421">
    <property type="entry name" value="PyrdxlP-dep_Trfase_major"/>
</dbReference>
<evidence type="ECO:0000256" key="2">
    <source>
        <dbReference type="ARBA" id="ARBA00005854"/>
    </source>
</evidence>
<dbReference type="InterPro" id="IPR006271">
    <property type="entry name" value="Pser_aminoTfrase_methanosarc"/>
</dbReference>
<sequence>MARILCSDPIDPVCPELLRAAGHDVTCGPAALSHAELVAQVADYDVLVVRSGSKVDRQVLEAAHQLQLIGRAGTGVDNIDMVNATKQGVLVMNTPFGNTISAAELTLGLISAVSRLGQPASDTAVRNSEIHGKTLGIVGLGRIGREVATRCNAFGMNVIGYDPILSNASAKTHGIEPVELDELFSRSDYISLHVPLNANTKHLVNAQRLALCKDGVKLVNGARAGLIDHPALLGAIESGKVAGMAFDINAPSPASDTWQKLVKHENVIVTPHIGALTTDAQQKVARDLAYKVNDALAGKSFKGVLNAPNIDFGKREEFMPLLSLAEKLGSMQAQLLDDSRLKRVLVIAEGPKVTSSELSGQLVKGVLKGLLSHMLEEEVTFTNAKQLADVMGIQTVEHKHDEASGSSFSDQLTVIFEKENGSSKKITGTVFGKSQLRLVSFDDLPMDAIPSGSMLLFNNTDQPGVLHKVTSVLAKHKINIGCFGLAREKSGAAAVSVLNVDEAIPDAVVEELEALGMLTNLRRVNLLELNTAVSGGIWEKFLKPSTSAVEEEEADAAEGEGGVEIVRHSKPRVKPASANFGSGPCKKRPGYSLSALPEIVLGRSHRSKLGKGLLEEAIVRSKKILKLPEDYHLGIVPASDTGAFEMAMWSMLGERPVDICYWETFGKQWFKDATTELKLENVREFGAPFGQLPDLSQVNCDHDVLFTWNGTTSGVRVPNADWIADDRKGLVFNDATSAAFAMDIPWNKIDVCTFSWQKVLGGEGGHGVIILSPRAVERLESFVPENRPLPKIFRMTNASTGKFMKGIFEGSTINTPSMLCVEDYLDALRWAESVGGQDGLIAISQRNLKVIEDFAAENSKWFKFLAADKETRSSTSVCLLIDGMSKDEVKEMQKLLECEQVAYDIGSYRDAPPGLRIWCGATVETKDLEALLPWIKWAYLEPHAEDEVATRGSPFSASKTPSGDNMSRREKQDTPEAGASQRMTRRQTRRSGEGADAGSDREKNPQPATDNPNSSMSYAPYRVATRSAQARAAELQNLRHAQSSSPRGRYQDQPRQEWPEAASPVYTRVMARREENTDPSTDNGESSGNSQETQQWTDTEGNSRPSSAQTTELSGDRQTEVPCRVTWCEHAGKRYGLCWAHGGVKKCCHHSCPKIALATGEFCSIHEREISSEMHTNQCNIRQVSSASAAMRQGPGGRGGRNNWQRFQQQQYRGGYDPPAPPQPQQSFYQQSETPFESPRAPANASQVQRDVVAFVEAFRANQSNLAAPPNALTLDVVVRAICGHFRVNAFEELMGTSALQLPALRQLHTVNQRVWTFVTCFMQSRRVNTLYECQQAFLQHEGLRSFHELKLGNSFLHTEAVQSLYHCPIAMMTITTRDVLSSLRQFEDMLGHDAFRASSHIDLNEFLQYLAQQYRQPSAQAMGVAIDPSGFGVYVGMLRRVANSEMKEIKTLEQQFQREVAEKMFRLTKEKFSDDNRKQALEELLEQTNSRSARHENDESPQNRRNSKKSGMQSLSLDMLKRVTDVDVYLDNVLRRKSAADAKSPNNFRKPISSQEIAETDSKLRNQMTRFLVSSQKSKHHSRLKVVTWVICSIMAKTYALLLSDDKLPDEEAGADGEGSEAAKKISESDKEECDCCCVGKDSCTCSCTCKCHVESSDEEDEEDHDEAAKGVNSDEEPPGSGTSDKFPVMPTDPFASRLGKIAPEVNVTLEDVENEVESFLGSQLSQDDDKPRTAKDTLLVLSSLENHLVDKFSAKPNTTTWAGRRSMLEVLGDLAGDIDDDASESETSARGWIVNLMGSLGGAGRSRISGLSSEHRQQWIARRLAVELGCSRVEDLGLPSVEDIIKLSVPVAASPDASFVTFTGSLDLNRGDGSADGAEDATANYPERFVLEVLLETPVEFGDFVMRLLLGALTRAAGSGPSNEWDVADRVWKACRSDAERKALVFISKRSSSPLWSNQTDKWCSLRENLTTTSVEESADNADNDSRKDTTEVKSKASTDAASEGDEDESVSPNFLDTSNQDAASASFRRLDLRRKQFGVGLQIQDEATSSVLLIQQQRLERALKRLSDELYSESTHFVLELLQNADDNAYDDAVVPLGDFTLTADKEIVFYNNEQGFSQANVQAICDVGASTKAAIDSEASIGKKGIGFKSVFKVSDNPQVHSNGFHICFHAKNAQHGTGMGYILPYWLEDTSQWKQHRGTTFVLPLNDASAQRVDDISQSLMAFEPSVLLFLRRIRELRLRDSARDHVLHFLKKEKRLDAHSHLVQLYSQTKQSQNCVEVVQQNWLVVKEKLEPPQFFGRHATEIALALPLVTQREDSSEPADRPALQQVFAYLPLRSYGFRFILQGDFEIPSSREAITNGSDWNEWLVSKFPKLVRAAVSSYVSSLRAGQTSNSDLGSDATIAAISHLLSLLPLENEVQAPFRSVISEIMRELRQVKWLACASSTASPVGELFMPAELIDCNELTGSEASESTSTLMEALSEDVLASTFNKRFLHSTLSRGMTGLMKSQLRIEQLHSSHLLRVLSLSPDKNDIGWTVKVLTLLSKLWRKDRHANLLRQELRLIKCFPLQRKSDNNTARWISLAEGHDSLFVASVHGGDDTPRREKSYEFYGDLRILDDKFTLAVNKSSKLRTFLMKDVGIHVMEDHDLIRHHILPKMSTLRSPTEGSTAEAGVGVVIEYGRFLSSHLASCSNCPMRADVKSSFVVATSSSNIVAIDRSNLFVILPSMLKDMAELVSWVEAKSKTADQDETAFALVSGGYYPDFGSENDILSKKSVDAPWQKLLLEICELPLLIDVANLTSDTHSQAGMEQLLKWIEAEEDIEVKRSISKCLARYFDQHWRVTGDSSNADSVDTTDDDLQAGLDMWRRYRWLEGSDGEFHQSTELWLSVEKTTRLFTPSMVTFCSMTWKRDEFSRRILGMKVTPTAADVLPVLSSLAVDSTLASVVEIDQMIRMYSFLWEESQCSEACRDEITKAVTRKSMVFVPADVDSVPHFVGVKSAVWSSTTHNGELVALESLYPKTLCEFFTEVCGVQRKPSVSFLCEMITEQQECLASKRSDSSLSEKLKMWKKKVLPLLEALSKKVKKRSLSKTDTKEIKKTLKSTSWLPVRCIGGSSCGLVFCSSKDLPVQATTDRERKLQKLVLSLAKEASTNSGDSSKQRKKRKEEGEIKVVQLEAFGDDGSLDALLSLAKIETLSMHLEAHASAWCKAFALFAKSSQLDNKKGRKKLAKLGQMLVKAWASTYATSSSFEDTQFQWDAQHLKLFLTMGEGHRWASAADTYINDQADLSRDDLQQPGQGEQLPVLGLFPWNYFVDNSPSEEDGSEATRVQKFLTQFCGMKSLKEHLQYEVSVLSTQRAASEAFREKLRSAFALAQRYLFHSHRHLYDTLNHDSMAKLASQLQCVLVDGHDGFQVVYRVGSSFSLRRGVDAVSSCFLDVPNGTLYMQSVTGDEEASSLSPVLMELSRKLFGAQVASSLANLLYLSLLQPSALMREKWLVETQLLPPLPCSEADKLWVEQAEDFATSSTSGSENRKRSMELLEDGEIAAEEAPTKKLYTSPHQNYEAQRPSQPLPPTGNGVNYGMQMQRPPPYPPLPPHPANGNAAGASYHPPLPPSSTGPGMQSLSLSNSMTKEEREAIGRWGEEYVFNQLKQQHGDSESNMTVEWVNETEESGLPYDLTVSSGGKVVEYVEVKSTRTMEKGVFEISMNELDQAAIRGSTYCIYRVFNAGNPALCRVIRMKNPVSLVRQRKIQLALVMQ</sequence>
<dbReference type="SUPFAM" id="SSF53383">
    <property type="entry name" value="PLP-dependent transferases"/>
    <property type="match status" value="1"/>
</dbReference>
<dbReference type="GO" id="GO:0006564">
    <property type="term" value="P:L-serine biosynthetic process"/>
    <property type="evidence" value="ECO:0007669"/>
    <property type="project" value="UniProtKB-KW"/>
</dbReference>
<feature type="compositionally biased region" description="Pro residues" evidence="6">
    <location>
        <begin position="3590"/>
        <end position="3601"/>
    </location>
</feature>
<dbReference type="HOGENOM" id="CLU_000228_1_0_1"/>
<feature type="compositionally biased region" description="Basic and acidic residues" evidence="6">
    <location>
        <begin position="1494"/>
        <end position="1503"/>
    </location>
</feature>
<dbReference type="SUPFAM" id="SSF143548">
    <property type="entry name" value="Serine metabolism enzymes domain"/>
    <property type="match status" value="1"/>
</dbReference>
<dbReference type="Pfam" id="PF00389">
    <property type="entry name" value="2-Hacid_dh"/>
    <property type="match status" value="1"/>
</dbReference>
<dbReference type="InterPro" id="IPR002912">
    <property type="entry name" value="ACT_dom"/>
</dbReference>
<dbReference type="CDD" id="cd01494">
    <property type="entry name" value="AAT_I"/>
    <property type="match status" value="1"/>
</dbReference>
<dbReference type="InParanoid" id="H3GTD6"/>
<dbReference type="VEuPathDB" id="FungiDB:KRP22_9421"/>
<dbReference type="eggNOG" id="KOG0068">
    <property type="taxonomic scope" value="Eukaryota"/>
</dbReference>
<dbReference type="EnsemblProtists" id="Phyra80380">
    <property type="protein sequence ID" value="Phyra80380"/>
    <property type="gene ID" value="Phyra80380"/>
</dbReference>
<dbReference type="SUPFAM" id="SSF55874">
    <property type="entry name" value="ATPase domain of HSP90 chaperone/DNA topoisomerase II/histidine kinase"/>
    <property type="match status" value="1"/>
</dbReference>
<dbReference type="GO" id="GO:0004617">
    <property type="term" value="F:phosphoglycerate dehydrogenase activity"/>
    <property type="evidence" value="ECO:0007669"/>
    <property type="project" value="UniProtKB-EC"/>
</dbReference>
<dbReference type="PROSITE" id="PS51671">
    <property type="entry name" value="ACT"/>
    <property type="match status" value="1"/>
</dbReference>
<dbReference type="InterPro" id="IPR036890">
    <property type="entry name" value="HATPase_C_sf"/>
</dbReference>
<evidence type="ECO:0000256" key="5">
    <source>
        <dbReference type="RuleBase" id="RU363003"/>
    </source>
</evidence>
<dbReference type="NCBIfam" id="TIGR01365">
    <property type="entry name" value="serC_2"/>
    <property type="match status" value="1"/>
</dbReference>
<dbReference type="OMA" id="MGYILPY"/>
<dbReference type="EC" id="1.1.1.95" evidence="5"/>
<dbReference type="GO" id="GO:0051287">
    <property type="term" value="F:NAD binding"/>
    <property type="evidence" value="ECO:0007669"/>
    <property type="project" value="UniProtKB-UniRule"/>
</dbReference>
<feature type="region of interest" description="Disordered" evidence="6">
    <location>
        <begin position="1212"/>
        <end position="1244"/>
    </location>
</feature>
<feature type="domain" description="ACT" evidence="7">
    <location>
        <begin position="454"/>
        <end position="529"/>
    </location>
</feature>
<dbReference type="InterPro" id="IPR045865">
    <property type="entry name" value="ACT-like_dom_sf"/>
</dbReference>
<feature type="region of interest" description="Disordered" evidence="6">
    <location>
        <begin position="1487"/>
        <end position="1515"/>
    </location>
</feature>
<keyword evidence="5" id="KW-0560">Oxidoreductase</keyword>
<dbReference type="NCBIfam" id="TIGR01327">
    <property type="entry name" value="PGDH"/>
    <property type="match status" value="1"/>
</dbReference>
<dbReference type="NCBIfam" id="NF047352">
    <property type="entry name" value="P_loop_sacsin"/>
    <property type="match status" value="1"/>
</dbReference>
<comment type="similarity">
    <text evidence="2 5">Belongs to the D-isomer specific 2-hydroxyacid dehydrogenase family.</text>
</comment>
<dbReference type="VEuPathDB" id="FungiDB:KRP23_8955"/>
<keyword evidence="9" id="KW-1185">Reference proteome</keyword>
<feature type="compositionally biased region" description="Basic and acidic residues" evidence="6">
    <location>
        <begin position="1049"/>
        <end position="1058"/>
    </location>
</feature>
<dbReference type="InterPro" id="IPR052957">
    <property type="entry name" value="Auxin_embryo_med"/>
</dbReference>
<dbReference type="InterPro" id="IPR006236">
    <property type="entry name" value="PGDH"/>
</dbReference>
<reference evidence="8" key="2">
    <citation type="submission" date="2015-06" db="UniProtKB">
        <authorList>
            <consortium name="EnsemblProtists"/>
        </authorList>
    </citation>
    <scope>IDENTIFICATION</scope>
    <source>
        <strain evidence="8">Pr102</strain>
    </source>
</reference>
<evidence type="ECO:0000256" key="3">
    <source>
        <dbReference type="ARBA" id="ARBA00023027"/>
    </source>
</evidence>
<dbReference type="SUPFAM" id="SSF55021">
    <property type="entry name" value="ACT-like"/>
    <property type="match status" value="1"/>
</dbReference>
<feature type="region of interest" description="Disordered" evidence="6">
    <location>
        <begin position="1660"/>
        <end position="1699"/>
    </location>
</feature>
<feature type="region of interest" description="Disordered" evidence="6">
    <location>
        <begin position="1184"/>
        <end position="1203"/>
    </location>
</feature>
<dbReference type="Gene3D" id="3.30.70.260">
    <property type="match status" value="1"/>
</dbReference>
<keyword evidence="3 5" id="KW-0520">NAD</keyword>
<evidence type="ECO:0000256" key="1">
    <source>
        <dbReference type="ARBA" id="ARBA00005216"/>
    </source>
</evidence>
<dbReference type="SUPFAM" id="SSF51735">
    <property type="entry name" value="NAD(P)-binding Rossmann-fold domains"/>
    <property type="match status" value="1"/>
</dbReference>
<dbReference type="GO" id="GO:0004648">
    <property type="term" value="F:O-phospho-L-serine:2-oxoglutarate aminotransferase activity"/>
    <property type="evidence" value="ECO:0007669"/>
    <property type="project" value="InterPro"/>
</dbReference>
<dbReference type="InterPro" id="IPR036291">
    <property type="entry name" value="NAD(P)-bd_dom_sf"/>
</dbReference>
<dbReference type="Pfam" id="PF01842">
    <property type="entry name" value="ACT"/>
    <property type="match status" value="1"/>
</dbReference>
<dbReference type="InterPro" id="IPR058210">
    <property type="entry name" value="SACS/Nov_dom"/>
</dbReference>
<dbReference type="InterPro" id="IPR006139">
    <property type="entry name" value="D-isomer_2_OHA_DH_cat_dom"/>
</dbReference>
<dbReference type="STRING" id="164328.H3GTD6"/>
<dbReference type="InterPro" id="IPR029752">
    <property type="entry name" value="D-isomer_DH_CS1"/>
</dbReference>
<feature type="compositionally biased region" description="Polar residues" evidence="6">
    <location>
        <begin position="953"/>
        <end position="965"/>
    </location>
</feature>
<dbReference type="Gene3D" id="3.90.1150.10">
    <property type="entry name" value="Aspartate Aminotransferase, domain 1"/>
    <property type="match status" value="1"/>
</dbReference>
<dbReference type="VEuPathDB" id="FungiDB:KRP23_8956"/>
<feature type="compositionally biased region" description="Basic and acidic residues" evidence="6">
    <location>
        <begin position="990"/>
        <end position="1004"/>
    </location>
</feature>
<evidence type="ECO:0000313" key="8">
    <source>
        <dbReference type="EnsemblProtists" id="Phyra80380"/>
    </source>
</evidence>
<dbReference type="CDD" id="cd04902">
    <property type="entry name" value="ACT_3PGDH-xct"/>
    <property type="match status" value="1"/>
</dbReference>
<dbReference type="PROSITE" id="PS00065">
    <property type="entry name" value="D_2_HYDROXYACID_DH_1"/>
    <property type="match status" value="1"/>
</dbReference>
<keyword evidence="5" id="KW-0718">Serine biosynthesis</keyword>
<dbReference type="Gene3D" id="3.30.565.10">
    <property type="entry name" value="Histidine kinase-like ATPase, C-terminal domain"/>
    <property type="match status" value="1"/>
</dbReference>
<feature type="compositionally biased region" description="Basic and acidic residues" evidence="6">
    <location>
        <begin position="1986"/>
        <end position="1999"/>
    </location>
</feature>
<accession>H3GTD6</accession>
<dbReference type="InterPro" id="IPR015424">
    <property type="entry name" value="PyrdxlP-dep_Trfase"/>
</dbReference>
<dbReference type="VEuPathDB" id="FungiDB:KRP22_9419"/>
<dbReference type="VEuPathDB" id="FungiDB:KRP23_8957"/>
<proteinExistence type="inferred from homology"/>
<dbReference type="Pfam" id="PF13020">
    <property type="entry name" value="NOV_C"/>
    <property type="match status" value="1"/>
</dbReference>
<comment type="catalytic activity">
    <reaction evidence="4 5">
        <text>(2R)-3-phosphoglycerate + NAD(+) = 3-phosphooxypyruvate + NADH + H(+)</text>
        <dbReference type="Rhea" id="RHEA:12641"/>
        <dbReference type="ChEBI" id="CHEBI:15378"/>
        <dbReference type="ChEBI" id="CHEBI:18110"/>
        <dbReference type="ChEBI" id="CHEBI:57540"/>
        <dbReference type="ChEBI" id="CHEBI:57945"/>
        <dbReference type="ChEBI" id="CHEBI:58272"/>
        <dbReference type="EC" id="1.1.1.95"/>
    </reaction>
</comment>
<dbReference type="NCBIfam" id="NF002841">
    <property type="entry name" value="PRK03080.1-2"/>
    <property type="match status" value="1"/>
</dbReference>
<dbReference type="Pfam" id="PF25794">
    <property type="entry name" value="SACS"/>
    <property type="match status" value="1"/>
</dbReference>
<dbReference type="VEuPathDB" id="FungiDB:KRP22_9420"/>
<keyword evidence="5" id="KW-0028">Amino-acid biosynthesis</keyword>
<feature type="compositionally biased region" description="Polar residues" evidence="6">
    <location>
        <begin position="1078"/>
        <end position="1113"/>
    </location>
</feature>
<dbReference type="InterPro" id="IPR006140">
    <property type="entry name" value="D-isomer_DH_NAD-bd"/>
</dbReference>
<feature type="region of interest" description="Disordered" evidence="6">
    <location>
        <begin position="1976"/>
        <end position="2021"/>
    </location>
</feature>
<dbReference type="Gene3D" id="3.40.50.720">
    <property type="entry name" value="NAD(P)-binding Rossmann-like Domain"/>
    <property type="match status" value="2"/>
</dbReference>
<evidence type="ECO:0000313" key="9">
    <source>
        <dbReference type="Proteomes" id="UP000005238"/>
    </source>
</evidence>
<reference evidence="9" key="1">
    <citation type="journal article" date="2006" name="Science">
        <title>Phytophthora genome sequences uncover evolutionary origins and mechanisms of pathogenesis.</title>
        <authorList>
            <person name="Tyler B.M."/>
            <person name="Tripathy S."/>
            <person name="Zhang X."/>
            <person name="Dehal P."/>
            <person name="Jiang R.H."/>
            <person name="Aerts A."/>
            <person name="Arredondo F.D."/>
            <person name="Baxter L."/>
            <person name="Bensasson D."/>
            <person name="Beynon J.L."/>
            <person name="Chapman J."/>
            <person name="Damasceno C.M."/>
            <person name="Dorrance A.E."/>
            <person name="Dou D."/>
            <person name="Dickerman A.W."/>
            <person name="Dubchak I.L."/>
            <person name="Garbelotto M."/>
            <person name="Gijzen M."/>
            <person name="Gordon S.G."/>
            <person name="Govers F."/>
            <person name="Grunwald N.J."/>
            <person name="Huang W."/>
            <person name="Ivors K.L."/>
            <person name="Jones R.W."/>
            <person name="Kamoun S."/>
            <person name="Krampis K."/>
            <person name="Lamour K.H."/>
            <person name="Lee M.K."/>
            <person name="McDonald W.H."/>
            <person name="Medina M."/>
            <person name="Meijer H.J."/>
            <person name="Nordberg E.K."/>
            <person name="Maclean D.J."/>
            <person name="Ospina-Giraldo M.D."/>
            <person name="Morris P.F."/>
            <person name="Phuntumart V."/>
            <person name="Putnam N.H."/>
            <person name="Rash S."/>
            <person name="Rose J.K."/>
            <person name="Sakihama Y."/>
            <person name="Salamov A.A."/>
            <person name="Savidor A."/>
            <person name="Scheuring C.F."/>
            <person name="Smith B.M."/>
            <person name="Sobral B.W."/>
            <person name="Terry A."/>
            <person name="Torto-Alalibo T.A."/>
            <person name="Win J."/>
            <person name="Xu Z."/>
            <person name="Zhang H."/>
            <person name="Grigoriev I.V."/>
            <person name="Rokhsar D.S."/>
            <person name="Boore J.L."/>
        </authorList>
    </citation>
    <scope>NUCLEOTIDE SEQUENCE [LARGE SCALE GENOMIC DNA]</scope>
    <source>
        <strain evidence="9">Pr102</strain>
    </source>
</reference>
<feature type="compositionally biased region" description="Polar residues" evidence="6">
    <location>
        <begin position="1006"/>
        <end position="1017"/>
    </location>
</feature>
<feature type="region of interest" description="Disordered" evidence="6">
    <location>
        <begin position="3552"/>
        <end position="3628"/>
    </location>
</feature>
<dbReference type="EMBL" id="DS566045">
    <property type="status" value="NOT_ANNOTATED_CDS"/>
    <property type="molecule type" value="Genomic_DNA"/>
</dbReference>
<dbReference type="Gene3D" id="3.40.640.10">
    <property type="entry name" value="Type I PLP-dependent aspartate aminotransferase-like (Major domain)"/>
    <property type="match status" value="1"/>
</dbReference>
<dbReference type="eggNOG" id="KOG2790">
    <property type="taxonomic scope" value="Eukaryota"/>
</dbReference>
<dbReference type="InterPro" id="IPR045626">
    <property type="entry name" value="PGDH_ASB_dom"/>
</dbReference>
<dbReference type="CDD" id="cd12173">
    <property type="entry name" value="PGDH_4"/>
    <property type="match status" value="1"/>
</dbReference>
<dbReference type="Pfam" id="PF02826">
    <property type="entry name" value="2-Hacid_dh_C"/>
    <property type="match status" value="1"/>
</dbReference>
<dbReference type="SUPFAM" id="SSF52283">
    <property type="entry name" value="Formate/glycerate dehydrogenase catalytic domain-like"/>
    <property type="match status" value="1"/>
</dbReference>
<dbReference type="InterPro" id="IPR015422">
    <property type="entry name" value="PyrdxlP-dep_Trfase_small"/>
</dbReference>
<dbReference type="UniPathway" id="UPA00135">
    <property type="reaction ID" value="UER00196"/>
</dbReference>
<name>H3GTD6_PHYRM</name>
<comment type="pathway">
    <text evidence="1 5">Amino-acid biosynthesis; L-serine biosynthesis; L-serine from 3-phospho-D-glycerate: step 1/3.</text>
</comment>
<feature type="compositionally biased region" description="Polar residues" evidence="6">
    <location>
        <begin position="3561"/>
        <end position="3572"/>
    </location>
</feature>
<evidence type="ECO:0000256" key="6">
    <source>
        <dbReference type="SAM" id="MobiDB-lite"/>
    </source>
</evidence>
<dbReference type="PANTHER" id="PTHR32387">
    <property type="entry name" value="WU:FJ29H11"/>
    <property type="match status" value="1"/>
</dbReference>
<dbReference type="PANTHER" id="PTHR32387:SF0">
    <property type="entry name" value="PROTEIN NO VEIN"/>
    <property type="match status" value="1"/>
</dbReference>
<dbReference type="Proteomes" id="UP000005238">
    <property type="component" value="Unassembled WGS sequence"/>
</dbReference>
<organism evidence="8 9">
    <name type="scientific">Phytophthora ramorum</name>
    <name type="common">Sudden oak death agent</name>
    <dbReference type="NCBI Taxonomy" id="164328"/>
    <lineage>
        <taxon>Eukaryota</taxon>
        <taxon>Sar</taxon>
        <taxon>Stramenopiles</taxon>
        <taxon>Oomycota</taxon>
        <taxon>Peronosporomycetes</taxon>
        <taxon>Peronosporales</taxon>
        <taxon>Peronosporaceae</taxon>
        <taxon>Phytophthora</taxon>
    </lineage>
</organism>
<evidence type="ECO:0000256" key="4">
    <source>
        <dbReference type="ARBA" id="ARBA00048731"/>
    </source>
</evidence>
<evidence type="ECO:0000259" key="7">
    <source>
        <dbReference type="PROSITE" id="PS51671"/>
    </source>
</evidence>
<dbReference type="Gene3D" id="3.30.1330.90">
    <property type="entry name" value="D-3-phosphoglycerate dehydrogenase, domain 3"/>
    <property type="match status" value="1"/>
</dbReference>
<dbReference type="InterPro" id="IPR029009">
    <property type="entry name" value="ASB_dom_sf"/>
</dbReference>
<dbReference type="Pfam" id="PF19304">
    <property type="entry name" value="PGDH_inter"/>
    <property type="match status" value="1"/>
</dbReference>
<dbReference type="InterPro" id="IPR024975">
    <property type="entry name" value="NOV_C"/>
</dbReference>
<feature type="region of interest" description="Disordered" evidence="6">
    <location>
        <begin position="947"/>
        <end position="1116"/>
    </location>
</feature>